<feature type="signal peptide" evidence="1">
    <location>
        <begin position="1"/>
        <end position="39"/>
    </location>
</feature>
<dbReference type="RefSeq" id="WP_394103476.1">
    <property type="nucleotide sequence ID" value="NZ_JBAFUL010000003.1"/>
</dbReference>
<dbReference type="Proteomes" id="UP001144397">
    <property type="component" value="Unassembled WGS sequence"/>
</dbReference>
<dbReference type="InterPro" id="IPR011051">
    <property type="entry name" value="RmlC_Cupin_sf"/>
</dbReference>
<protein>
    <recommendedName>
        <fullName evidence="2">Cupin type-2 domain-containing protein</fullName>
    </recommendedName>
</protein>
<dbReference type="SUPFAM" id="SSF51182">
    <property type="entry name" value="RmlC-like cupins"/>
    <property type="match status" value="1"/>
</dbReference>
<dbReference type="InterPro" id="IPR013096">
    <property type="entry name" value="Cupin_2"/>
</dbReference>
<feature type="domain" description="Cupin type-2" evidence="2">
    <location>
        <begin position="89"/>
        <end position="154"/>
    </location>
</feature>
<evidence type="ECO:0000259" key="2">
    <source>
        <dbReference type="Pfam" id="PF07883"/>
    </source>
</evidence>
<comment type="caution">
    <text evidence="3">The sequence shown here is derived from an EMBL/GenBank/DDBJ whole genome shotgun (WGS) entry which is preliminary data.</text>
</comment>
<evidence type="ECO:0000313" key="3">
    <source>
        <dbReference type="EMBL" id="GLI24163.1"/>
    </source>
</evidence>
<sequence>MIDMQRESRDAGHGNATPKAWCAGLCLCAIALLASDAFAEDAAAVHQGHGGITAAELPGTPTRALDSKEIFRQPDGQGRETIVYRTVRAPGTRAPIHFHDDGGLTCVIEGEMTLYLEGAAPAKASAGQCYSMPSGKPMSGVNSGSANAVLLDIFTVKAGAPAWRVTEDGVEGIQQQFATPAR</sequence>
<accession>A0A9W6CKM5</accession>
<dbReference type="InterPro" id="IPR014710">
    <property type="entry name" value="RmlC-like_jellyroll"/>
</dbReference>
<gene>
    <name evidence="3" type="ORF">XFLAVUS301_38370</name>
</gene>
<organism evidence="3 4">
    <name type="scientific">Xanthobacter flavus</name>
    <dbReference type="NCBI Taxonomy" id="281"/>
    <lineage>
        <taxon>Bacteria</taxon>
        <taxon>Pseudomonadati</taxon>
        <taxon>Pseudomonadota</taxon>
        <taxon>Alphaproteobacteria</taxon>
        <taxon>Hyphomicrobiales</taxon>
        <taxon>Xanthobacteraceae</taxon>
        <taxon>Xanthobacter</taxon>
    </lineage>
</organism>
<name>A0A9W6CKM5_XANFL</name>
<proteinExistence type="predicted"/>
<keyword evidence="1" id="KW-0732">Signal</keyword>
<dbReference type="Pfam" id="PF07883">
    <property type="entry name" value="Cupin_2"/>
    <property type="match status" value="1"/>
</dbReference>
<dbReference type="AlphaFoldDB" id="A0A9W6CKM5"/>
<dbReference type="Gene3D" id="2.60.120.10">
    <property type="entry name" value="Jelly Rolls"/>
    <property type="match status" value="1"/>
</dbReference>
<evidence type="ECO:0000256" key="1">
    <source>
        <dbReference type="SAM" id="SignalP"/>
    </source>
</evidence>
<evidence type="ECO:0000313" key="4">
    <source>
        <dbReference type="Proteomes" id="UP001144397"/>
    </source>
</evidence>
<feature type="chain" id="PRO_5040741457" description="Cupin type-2 domain-containing protein" evidence="1">
    <location>
        <begin position="40"/>
        <end position="182"/>
    </location>
</feature>
<dbReference type="EMBL" id="BSDO01000006">
    <property type="protein sequence ID" value="GLI24163.1"/>
    <property type="molecule type" value="Genomic_DNA"/>
</dbReference>
<reference evidence="3" key="1">
    <citation type="submission" date="2022-12" db="EMBL/GenBank/DDBJ databases">
        <title>Reference genome sequencing for broad-spectrum identification of bacterial and archaeal isolates by mass spectrometry.</title>
        <authorList>
            <person name="Sekiguchi Y."/>
            <person name="Tourlousse D.M."/>
        </authorList>
    </citation>
    <scope>NUCLEOTIDE SEQUENCE</scope>
    <source>
        <strain evidence="3">301</strain>
    </source>
</reference>